<dbReference type="OrthoDB" id="3552888at2759"/>
<keyword evidence="1" id="KW-0732">Signal</keyword>
<name>A0A9N9KTN1_9HELO</name>
<feature type="signal peptide" evidence="1">
    <location>
        <begin position="1"/>
        <end position="19"/>
    </location>
</feature>
<evidence type="ECO:0000313" key="2">
    <source>
        <dbReference type="EMBL" id="CAG8953259.1"/>
    </source>
</evidence>
<evidence type="ECO:0000313" key="3">
    <source>
        <dbReference type="Proteomes" id="UP000696280"/>
    </source>
</evidence>
<reference evidence="2" key="1">
    <citation type="submission" date="2021-07" db="EMBL/GenBank/DDBJ databases">
        <authorList>
            <person name="Durling M."/>
        </authorList>
    </citation>
    <scope>NUCLEOTIDE SEQUENCE</scope>
</reference>
<proteinExistence type="predicted"/>
<organism evidence="2 3">
    <name type="scientific">Hymenoscyphus fraxineus</name>
    <dbReference type="NCBI Taxonomy" id="746836"/>
    <lineage>
        <taxon>Eukaryota</taxon>
        <taxon>Fungi</taxon>
        <taxon>Dikarya</taxon>
        <taxon>Ascomycota</taxon>
        <taxon>Pezizomycotina</taxon>
        <taxon>Leotiomycetes</taxon>
        <taxon>Helotiales</taxon>
        <taxon>Helotiaceae</taxon>
        <taxon>Hymenoscyphus</taxon>
    </lineage>
</organism>
<gene>
    <name evidence="2" type="ORF">HYFRA_00003463</name>
</gene>
<accession>A0A9N9KTN1</accession>
<evidence type="ECO:0000256" key="1">
    <source>
        <dbReference type="SAM" id="SignalP"/>
    </source>
</evidence>
<protein>
    <submittedName>
        <fullName evidence="2">Uncharacterized protein</fullName>
    </submittedName>
</protein>
<comment type="caution">
    <text evidence="2">The sequence shown here is derived from an EMBL/GenBank/DDBJ whole genome shotgun (WGS) entry which is preliminary data.</text>
</comment>
<keyword evidence="3" id="KW-1185">Reference proteome</keyword>
<dbReference type="EMBL" id="CAJVRL010000049">
    <property type="protein sequence ID" value="CAG8953259.1"/>
    <property type="molecule type" value="Genomic_DNA"/>
</dbReference>
<sequence length="148" mass="16030">MRLRSPVLLLFGSAMVTIADPDLHRAPGLLNGTKTILDARSKSTIGCCGKDKDAPPYANRASEVATRSSIASVHHRKSCEVGPNTSILLACEDKSGIFLRNDNPYAISPQCQYLATYASDIMKNCVAACGRSYDTDNYSVIVRDCKKT</sequence>
<feature type="chain" id="PRO_5040205956" evidence="1">
    <location>
        <begin position="20"/>
        <end position="148"/>
    </location>
</feature>
<dbReference type="Proteomes" id="UP000696280">
    <property type="component" value="Unassembled WGS sequence"/>
</dbReference>
<dbReference type="AlphaFoldDB" id="A0A9N9KTN1"/>